<keyword evidence="9 14" id="KW-0472">Membrane</keyword>
<feature type="domain" description="Ion transport" evidence="15">
    <location>
        <begin position="577"/>
        <end position="805"/>
    </location>
</feature>
<dbReference type="GO" id="GO:0005216">
    <property type="term" value="F:monoatomic ion channel activity"/>
    <property type="evidence" value="ECO:0007669"/>
    <property type="project" value="InterPro"/>
</dbReference>
<evidence type="ECO:0000256" key="6">
    <source>
        <dbReference type="ARBA" id="ARBA00022989"/>
    </source>
</evidence>
<evidence type="ECO:0000256" key="7">
    <source>
        <dbReference type="ARBA" id="ARBA00023043"/>
    </source>
</evidence>
<comment type="subcellular location">
    <subcellularLocation>
        <location evidence="1">Membrane</location>
        <topology evidence="1">Multi-pass membrane protein</topology>
    </subcellularLocation>
</comment>
<feature type="transmembrane region" description="Helical" evidence="14">
    <location>
        <begin position="711"/>
        <end position="733"/>
    </location>
</feature>
<dbReference type="VEuPathDB" id="VectorBase:AFAF000387"/>
<keyword evidence="8" id="KW-0406">Ion transport</keyword>
<dbReference type="InterPro" id="IPR005821">
    <property type="entry name" value="Ion_trans_dom"/>
</dbReference>
<feature type="repeat" description="ANK" evidence="12">
    <location>
        <begin position="242"/>
        <end position="274"/>
    </location>
</feature>
<dbReference type="Gene3D" id="1.25.40.20">
    <property type="entry name" value="Ankyrin repeat-containing domain"/>
    <property type="match status" value="1"/>
</dbReference>
<dbReference type="SUPFAM" id="SSF48403">
    <property type="entry name" value="Ankyrin repeat"/>
    <property type="match status" value="1"/>
</dbReference>
<dbReference type="Pfam" id="PF00520">
    <property type="entry name" value="Ion_trans"/>
    <property type="match status" value="1"/>
</dbReference>
<keyword evidence="3" id="KW-0716">Sensory transduction</keyword>
<evidence type="ECO:0000256" key="1">
    <source>
        <dbReference type="ARBA" id="ARBA00004141"/>
    </source>
</evidence>
<feature type="repeat" description="ANK" evidence="12">
    <location>
        <begin position="341"/>
        <end position="373"/>
    </location>
</feature>
<evidence type="ECO:0000256" key="2">
    <source>
        <dbReference type="ARBA" id="ARBA00022448"/>
    </source>
</evidence>
<evidence type="ECO:0000256" key="13">
    <source>
        <dbReference type="SAM" id="MobiDB-lite"/>
    </source>
</evidence>
<dbReference type="InterPro" id="IPR002110">
    <property type="entry name" value="Ankyrin_rpt"/>
</dbReference>
<feature type="repeat" description="ANK" evidence="12">
    <location>
        <begin position="374"/>
        <end position="406"/>
    </location>
</feature>
<evidence type="ECO:0000259" key="15">
    <source>
        <dbReference type="Pfam" id="PF00520"/>
    </source>
</evidence>
<dbReference type="PANTHER" id="PTHR47143">
    <property type="entry name" value="TRANSIENT RECEPTOR POTENTIAL CATION CHANNEL PROTEIN PAINLESS"/>
    <property type="match status" value="1"/>
</dbReference>
<dbReference type="PANTHER" id="PTHR47143:SF1">
    <property type="entry name" value="ION_TRANS DOMAIN-CONTAINING PROTEIN"/>
    <property type="match status" value="1"/>
</dbReference>
<proteinExistence type="predicted"/>
<dbReference type="Proteomes" id="UP000075886">
    <property type="component" value="Unassembled WGS sequence"/>
</dbReference>
<dbReference type="PROSITE" id="PS50088">
    <property type="entry name" value="ANK_REPEAT"/>
    <property type="match status" value="7"/>
</dbReference>
<feature type="transmembrane region" description="Helical" evidence="14">
    <location>
        <begin position="670"/>
        <end position="690"/>
    </location>
</feature>
<keyword evidence="7 12" id="KW-0040">ANK repeat</keyword>
<keyword evidence="5" id="KW-0677">Repeat</keyword>
<evidence type="ECO:0000256" key="9">
    <source>
        <dbReference type="ARBA" id="ARBA00023136"/>
    </source>
</evidence>
<reference evidence="16" key="2">
    <citation type="submission" date="2020-05" db="UniProtKB">
        <authorList>
            <consortium name="EnsemblMetazoa"/>
        </authorList>
    </citation>
    <scope>IDENTIFICATION</scope>
    <source>
        <strain evidence="16">FAR1</strain>
    </source>
</reference>
<protein>
    <recommendedName>
        <fullName evidence="15">Ion transport domain-containing protein</fullName>
    </recommendedName>
</protein>
<keyword evidence="6 14" id="KW-1133">Transmembrane helix</keyword>
<feature type="repeat" description="ANK" evidence="12">
    <location>
        <begin position="274"/>
        <end position="306"/>
    </location>
</feature>
<evidence type="ECO:0000313" key="16">
    <source>
        <dbReference type="EnsemblMetazoa" id="AFAF000387-PA"/>
    </source>
</evidence>
<dbReference type="PROSITE" id="PS50297">
    <property type="entry name" value="ANK_REP_REGION"/>
    <property type="match status" value="6"/>
</dbReference>
<dbReference type="STRING" id="69004.A0A182Q024"/>
<dbReference type="Pfam" id="PF12796">
    <property type="entry name" value="Ank_2"/>
    <property type="match status" value="3"/>
</dbReference>
<keyword evidence="4 14" id="KW-0812">Transmembrane</keyword>
<feature type="repeat" description="ANK" evidence="12">
    <location>
        <begin position="307"/>
        <end position="339"/>
    </location>
</feature>
<evidence type="ECO:0000256" key="14">
    <source>
        <dbReference type="SAM" id="Phobius"/>
    </source>
</evidence>
<feature type="region of interest" description="Disordered" evidence="13">
    <location>
        <begin position="930"/>
        <end position="961"/>
    </location>
</feature>
<dbReference type="Pfam" id="PF13857">
    <property type="entry name" value="Ank_5"/>
    <property type="match status" value="1"/>
</dbReference>
<feature type="repeat" description="ANK" evidence="12">
    <location>
        <begin position="208"/>
        <end position="240"/>
    </location>
</feature>
<evidence type="ECO:0000256" key="3">
    <source>
        <dbReference type="ARBA" id="ARBA00022606"/>
    </source>
</evidence>
<dbReference type="InterPro" id="IPR052076">
    <property type="entry name" value="TRP_cation_channel"/>
</dbReference>
<sequence length="988" mass="111767">MLARARHQCQCQSWSSVGSFPPLALNCWAQLRAVLRSGVELNDQRSCGHPYRGASATYGMDTVRFSIIENEMRWEDEYRMYYQENADDGSEPTDSATGRFRLSISSESDVGGVEISSPNQPHDFGTSREGQEEIWAYADVESGLKELPGGERIAELLLCSLVPTGDILQDTASQRDTVLLMAVWYSKHDLLRKLLAQEGASACVCDGAGRTALHLACYIGDYRATELLLQHGAKAQCWDRDKTATPLHCAASCGSLECVTLLLAQSVDINAGIEKHSPLHYAVMRNSKRCVEYLLTHGANPNTPQVYTQTPLHVAAALGYTDCMELLLAHGADARSQYGQKKITALHLAASENYLDCVRLLVAAGANIDARNRDQQTPLHLACLSQCHETVTFLIANRADVHAVYRDGRTALHASIVKESRFWDCTLSLLKAKVDVNRADNFGYTPLHIAALNEFSTCVYMLIEYGADITARTNGGVSALSFIIRRTPEIIPRYVDKLDAAISVNSIHEIGDVDCEIRLDFRLLVPNNDRGETELLLAFIEVGQKRILKHPLCETFLLLKWRRIRKFFIFSLFYHGLFVLLFTAYVLSVYVRDCRAEPCPSPAYVPPIGYIILLFNLVLLTKEIFQMMHGFVSYVRYWENWLQWSIVIGIFLCTHNTLSDANAVMPWQHHVAAVVIFLAWLELMMLVGRFPIFGLYVQMFTTVAVNFSKFLMAYCCLLVAFGLSFCVLFPNYIAFKEIPRSLLKTIVMMAGELEFEDIFYGENLKIEYPATAHGMFLAFVLLVTVILTNLLVGLAVSDIQGLQQSAGLDRLSRQAELISRLEGLMFSRLLRKAPIRIWAIFQKIALLKTSRCRLHFRVKPNDPREKRIPRELITSIYKLVAERRERNQSIRRRRTYRNMQAFNNFLLEDDTAVTLRRKHFRTFNKKRTISENPYGGAARPETMPPPRPPSTGGGGTWKTLEENQQTILKRLDELSKDLDVVKIRIKKL</sequence>
<feature type="transmembrane region" description="Helical" evidence="14">
    <location>
        <begin position="775"/>
        <end position="796"/>
    </location>
</feature>
<evidence type="ECO:0000256" key="11">
    <source>
        <dbReference type="ARBA" id="ARBA00023303"/>
    </source>
</evidence>
<dbReference type="EMBL" id="AXCN02002023">
    <property type="status" value="NOT_ANNOTATED_CDS"/>
    <property type="molecule type" value="Genomic_DNA"/>
</dbReference>
<feature type="transmembrane region" description="Helical" evidence="14">
    <location>
        <begin position="603"/>
        <end position="620"/>
    </location>
</feature>
<evidence type="ECO:0000256" key="5">
    <source>
        <dbReference type="ARBA" id="ARBA00022737"/>
    </source>
</evidence>
<evidence type="ECO:0000256" key="12">
    <source>
        <dbReference type="PROSITE-ProRule" id="PRU00023"/>
    </source>
</evidence>
<keyword evidence="17" id="KW-1185">Reference proteome</keyword>
<accession>A0A182Q024</accession>
<keyword evidence="10" id="KW-0325">Glycoprotein</keyword>
<evidence type="ECO:0000256" key="8">
    <source>
        <dbReference type="ARBA" id="ARBA00023065"/>
    </source>
</evidence>
<feature type="repeat" description="ANK" evidence="12">
    <location>
        <begin position="442"/>
        <end position="474"/>
    </location>
</feature>
<evidence type="ECO:0000313" key="17">
    <source>
        <dbReference type="Proteomes" id="UP000075886"/>
    </source>
</evidence>
<feature type="transmembrane region" description="Helical" evidence="14">
    <location>
        <begin position="567"/>
        <end position="591"/>
    </location>
</feature>
<evidence type="ECO:0000256" key="10">
    <source>
        <dbReference type="ARBA" id="ARBA00023180"/>
    </source>
</evidence>
<keyword evidence="11" id="KW-0407">Ion channel</keyword>
<organism evidence="16 17">
    <name type="scientific">Anopheles farauti</name>
    <dbReference type="NCBI Taxonomy" id="69004"/>
    <lineage>
        <taxon>Eukaryota</taxon>
        <taxon>Metazoa</taxon>
        <taxon>Ecdysozoa</taxon>
        <taxon>Arthropoda</taxon>
        <taxon>Hexapoda</taxon>
        <taxon>Insecta</taxon>
        <taxon>Pterygota</taxon>
        <taxon>Neoptera</taxon>
        <taxon>Endopterygota</taxon>
        <taxon>Diptera</taxon>
        <taxon>Nematocera</taxon>
        <taxon>Culicoidea</taxon>
        <taxon>Culicidae</taxon>
        <taxon>Anophelinae</taxon>
        <taxon>Anopheles</taxon>
    </lineage>
</organism>
<dbReference type="GO" id="GO:0034703">
    <property type="term" value="C:cation channel complex"/>
    <property type="evidence" value="ECO:0007669"/>
    <property type="project" value="UniProtKB-ARBA"/>
</dbReference>
<name>A0A182Q024_9DIPT</name>
<dbReference type="AlphaFoldDB" id="A0A182Q024"/>
<dbReference type="InterPro" id="IPR036770">
    <property type="entry name" value="Ankyrin_rpt-contain_sf"/>
</dbReference>
<evidence type="ECO:0000256" key="4">
    <source>
        <dbReference type="ARBA" id="ARBA00022692"/>
    </source>
</evidence>
<keyword evidence="2" id="KW-0813">Transport</keyword>
<dbReference type="SMART" id="SM00248">
    <property type="entry name" value="ANK"/>
    <property type="match status" value="9"/>
</dbReference>
<dbReference type="EnsemblMetazoa" id="AFAF000387-RA">
    <property type="protein sequence ID" value="AFAF000387-PA"/>
    <property type="gene ID" value="AFAF000387"/>
</dbReference>
<reference evidence="17" key="1">
    <citation type="submission" date="2014-01" db="EMBL/GenBank/DDBJ databases">
        <title>The Genome Sequence of Anopheles farauti FAR1 (V2).</title>
        <authorList>
            <consortium name="The Broad Institute Genomics Platform"/>
            <person name="Neafsey D.E."/>
            <person name="Besansky N."/>
            <person name="Howell P."/>
            <person name="Walton C."/>
            <person name="Young S.K."/>
            <person name="Zeng Q."/>
            <person name="Gargeya S."/>
            <person name="Fitzgerald M."/>
            <person name="Haas B."/>
            <person name="Abouelleil A."/>
            <person name="Allen A.W."/>
            <person name="Alvarado L."/>
            <person name="Arachchi H.M."/>
            <person name="Berlin A.M."/>
            <person name="Chapman S.B."/>
            <person name="Gainer-Dewar J."/>
            <person name="Goldberg J."/>
            <person name="Griggs A."/>
            <person name="Gujja S."/>
            <person name="Hansen M."/>
            <person name="Howarth C."/>
            <person name="Imamovic A."/>
            <person name="Ireland A."/>
            <person name="Larimer J."/>
            <person name="McCowan C."/>
            <person name="Murphy C."/>
            <person name="Pearson M."/>
            <person name="Poon T.W."/>
            <person name="Priest M."/>
            <person name="Roberts A."/>
            <person name="Saif S."/>
            <person name="Shea T."/>
            <person name="Sisk P."/>
            <person name="Sykes S."/>
            <person name="Wortman J."/>
            <person name="Nusbaum C."/>
            <person name="Birren B."/>
        </authorList>
    </citation>
    <scope>NUCLEOTIDE SEQUENCE [LARGE SCALE GENOMIC DNA]</scope>
    <source>
        <strain evidence="17">FAR1</strain>
    </source>
</reference>
<feature type="transmembrane region" description="Helical" evidence="14">
    <location>
        <begin position="641"/>
        <end position="658"/>
    </location>
</feature>